<dbReference type="Proteomes" id="UP000015103">
    <property type="component" value="Unassembled WGS sequence"/>
</dbReference>
<protein>
    <submittedName>
        <fullName evidence="2">Uncharacterized protein</fullName>
    </submittedName>
</protein>
<organism evidence="2 3">
    <name type="scientific">Rhodnius prolixus</name>
    <name type="common">Triatomid bug</name>
    <dbReference type="NCBI Taxonomy" id="13249"/>
    <lineage>
        <taxon>Eukaryota</taxon>
        <taxon>Metazoa</taxon>
        <taxon>Ecdysozoa</taxon>
        <taxon>Arthropoda</taxon>
        <taxon>Hexapoda</taxon>
        <taxon>Insecta</taxon>
        <taxon>Pterygota</taxon>
        <taxon>Neoptera</taxon>
        <taxon>Paraneoptera</taxon>
        <taxon>Hemiptera</taxon>
        <taxon>Heteroptera</taxon>
        <taxon>Panheteroptera</taxon>
        <taxon>Cimicomorpha</taxon>
        <taxon>Reduviidae</taxon>
        <taxon>Triatominae</taxon>
        <taxon>Rhodnius</taxon>
    </lineage>
</organism>
<dbReference type="EMBL" id="ACPB03016560">
    <property type="status" value="NOT_ANNOTATED_CDS"/>
    <property type="molecule type" value="Genomic_DNA"/>
</dbReference>
<dbReference type="AlphaFoldDB" id="T1I191"/>
<sequence>MSSLEVIFQLREEKKVTRTQVRDGVSVDCTSLSSEIFLATRLLHDETIDSTTLTSFAEPESSPYNDNQNFNNYLDSHLENDAQQDTVDSIGLPQQEALDSEFLYSNFEQLSSERRDESFDEDFSNKSWTDSLPPSNIMPTPVLTLSRNSIEERKLKGERKKRILKIIKKRTLSTDGLERTNKFEKAVSFIKTEVSSVDIPNYTCYNNNSTELKLGRGARPLVSAAEKQLNFNSIPLEPNIPESFTDYADNCDDFMTPSTSSGIVSAITAPSTTAAIVLTKDGRKVPSYLRMYKMKDDKYPNIFACINCYGIFTTLDSAMFHPCLKKRRGRRPKILADCLVPL</sequence>
<evidence type="ECO:0000256" key="1">
    <source>
        <dbReference type="SAM" id="MobiDB-lite"/>
    </source>
</evidence>
<evidence type="ECO:0000313" key="3">
    <source>
        <dbReference type="Proteomes" id="UP000015103"/>
    </source>
</evidence>
<keyword evidence="3" id="KW-1185">Reference proteome</keyword>
<dbReference type="HOGENOM" id="CLU_812135_0_0_1"/>
<reference evidence="2" key="1">
    <citation type="submission" date="2015-05" db="UniProtKB">
        <authorList>
            <consortium name="EnsemblMetazoa"/>
        </authorList>
    </citation>
    <scope>IDENTIFICATION</scope>
</reference>
<feature type="compositionally biased region" description="Polar residues" evidence="1">
    <location>
        <begin position="125"/>
        <end position="135"/>
    </location>
</feature>
<accession>T1I191</accession>
<dbReference type="InParanoid" id="T1I191"/>
<proteinExistence type="predicted"/>
<dbReference type="VEuPathDB" id="VectorBase:RPRC010061"/>
<dbReference type="EnsemblMetazoa" id="RPRC010061-RA">
    <property type="protein sequence ID" value="RPRC010061-PA"/>
    <property type="gene ID" value="RPRC010061"/>
</dbReference>
<evidence type="ECO:0000313" key="2">
    <source>
        <dbReference type="EnsemblMetazoa" id="RPRC010061-PA"/>
    </source>
</evidence>
<feature type="region of interest" description="Disordered" evidence="1">
    <location>
        <begin position="115"/>
        <end position="135"/>
    </location>
</feature>
<dbReference type="EMBL" id="ACPB03016561">
    <property type="status" value="NOT_ANNOTATED_CDS"/>
    <property type="molecule type" value="Genomic_DNA"/>
</dbReference>
<name>T1I191_RHOPR</name>